<feature type="non-terminal residue" evidence="7">
    <location>
        <position position="1"/>
    </location>
</feature>
<evidence type="ECO:0000256" key="5">
    <source>
        <dbReference type="SAM" id="SignalP"/>
    </source>
</evidence>
<dbReference type="GO" id="GO:0004553">
    <property type="term" value="F:hydrolase activity, hydrolyzing O-glycosyl compounds"/>
    <property type="evidence" value="ECO:0007669"/>
    <property type="project" value="InterPro"/>
</dbReference>
<feature type="signal peptide" evidence="5">
    <location>
        <begin position="1"/>
        <end position="27"/>
    </location>
</feature>
<evidence type="ECO:0000256" key="3">
    <source>
        <dbReference type="ARBA" id="ARBA00023295"/>
    </source>
</evidence>
<evidence type="ECO:0000256" key="4">
    <source>
        <dbReference type="RuleBase" id="RU361153"/>
    </source>
</evidence>
<dbReference type="PANTHER" id="PTHR37398">
    <property type="entry name" value="ENDO-BETA-1,4-MANNANASE"/>
    <property type="match status" value="1"/>
</dbReference>
<dbReference type="Gene3D" id="3.20.20.80">
    <property type="entry name" value="Glycosidases"/>
    <property type="match status" value="1"/>
</dbReference>
<name>A0AAV2Q9U8_MEGNR</name>
<keyword evidence="2 4" id="KW-0378">Hydrolase</keyword>
<dbReference type="InterPro" id="IPR001547">
    <property type="entry name" value="Glyco_hydro_5"/>
</dbReference>
<dbReference type="InterPro" id="IPR017853">
    <property type="entry name" value="GH"/>
</dbReference>
<dbReference type="AlphaFoldDB" id="A0AAV2Q9U8"/>
<proteinExistence type="inferred from homology"/>
<comment type="caution">
    <text evidence="7">The sequence shown here is derived from an EMBL/GenBank/DDBJ whole genome shotgun (WGS) entry which is preliminary data.</text>
</comment>
<evidence type="ECO:0000313" key="8">
    <source>
        <dbReference type="Proteomes" id="UP001497623"/>
    </source>
</evidence>
<feature type="domain" description="Glycoside hydrolase family 5" evidence="6">
    <location>
        <begin position="47"/>
        <end position="293"/>
    </location>
</feature>
<sequence length="382" mass="41870">VSTPAIMAVIKPFVVSLLTLLVAQSEATKLQVSGTKLTYGGETVFLNGVNIAWNDYGNDFGNGAYDGTLEQWITDIANAGGNSIRIWVHVEGYHTPVFDNNGYVTSCDTTGDFVKDMKKLLDHAQAANVLVIPVLWNGAYLTNQKVIDLIWDDNDKLDSYFNNCLDGLVNAVKDHPALGAWEVVNEPEGSIKVEGSEEACYDTTVIGPNGAGWTGLSIPMEKMLRFIGRQNAALRERDPNTLITLGSWGQFAQNDAFSNSHNHYTDECLNKAAGSSSAHLDFYQMHTYDWGGYWSPNAPFTVDASDYKLDKPNVIGEFASVCALGTPLNDLFEHAYTHGYNGAWTWQYNAGGDCTDSQQDQQMALGHLKDRTDNGLVAFPVN</sequence>
<comment type="similarity">
    <text evidence="1 4">Belongs to the glycosyl hydrolase 5 (cellulase A) family.</text>
</comment>
<keyword evidence="5" id="KW-0732">Signal</keyword>
<dbReference type="EMBL" id="CAXKWB010005050">
    <property type="protein sequence ID" value="CAL4076448.1"/>
    <property type="molecule type" value="Genomic_DNA"/>
</dbReference>
<dbReference type="Pfam" id="PF00150">
    <property type="entry name" value="Cellulase"/>
    <property type="match status" value="1"/>
</dbReference>
<dbReference type="Proteomes" id="UP001497623">
    <property type="component" value="Unassembled WGS sequence"/>
</dbReference>
<reference evidence="7 8" key="1">
    <citation type="submission" date="2024-05" db="EMBL/GenBank/DDBJ databases">
        <authorList>
            <person name="Wallberg A."/>
        </authorList>
    </citation>
    <scope>NUCLEOTIDE SEQUENCE [LARGE SCALE GENOMIC DNA]</scope>
</reference>
<dbReference type="GO" id="GO:0000272">
    <property type="term" value="P:polysaccharide catabolic process"/>
    <property type="evidence" value="ECO:0007669"/>
    <property type="project" value="InterPro"/>
</dbReference>
<feature type="chain" id="PRO_5043853253" description="Glycoside hydrolase family 5 domain-containing protein" evidence="5">
    <location>
        <begin position="28"/>
        <end position="382"/>
    </location>
</feature>
<accession>A0AAV2Q9U8</accession>
<protein>
    <recommendedName>
        <fullName evidence="6">Glycoside hydrolase family 5 domain-containing protein</fullName>
    </recommendedName>
</protein>
<keyword evidence="8" id="KW-1185">Reference proteome</keyword>
<dbReference type="SUPFAM" id="SSF51445">
    <property type="entry name" value="(Trans)glycosidases"/>
    <property type="match status" value="1"/>
</dbReference>
<gene>
    <name evidence="7" type="ORF">MNOR_LOCUS10152</name>
</gene>
<evidence type="ECO:0000313" key="7">
    <source>
        <dbReference type="EMBL" id="CAL4076448.1"/>
    </source>
</evidence>
<evidence type="ECO:0000256" key="2">
    <source>
        <dbReference type="ARBA" id="ARBA00022801"/>
    </source>
</evidence>
<keyword evidence="3 4" id="KW-0326">Glycosidase</keyword>
<organism evidence="7 8">
    <name type="scientific">Meganyctiphanes norvegica</name>
    <name type="common">Northern krill</name>
    <name type="synonym">Thysanopoda norvegica</name>
    <dbReference type="NCBI Taxonomy" id="48144"/>
    <lineage>
        <taxon>Eukaryota</taxon>
        <taxon>Metazoa</taxon>
        <taxon>Ecdysozoa</taxon>
        <taxon>Arthropoda</taxon>
        <taxon>Crustacea</taxon>
        <taxon>Multicrustacea</taxon>
        <taxon>Malacostraca</taxon>
        <taxon>Eumalacostraca</taxon>
        <taxon>Eucarida</taxon>
        <taxon>Euphausiacea</taxon>
        <taxon>Euphausiidae</taxon>
        <taxon>Meganyctiphanes</taxon>
    </lineage>
</organism>
<evidence type="ECO:0000256" key="1">
    <source>
        <dbReference type="ARBA" id="ARBA00005641"/>
    </source>
</evidence>
<evidence type="ECO:0000259" key="6">
    <source>
        <dbReference type="Pfam" id="PF00150"/>
    </source>
</evidence>
<dbReference type="PANTHER" id="PTHR37398:SF3">
    <property type="entry name" value="GLYCOSIDE HYDROLASE FAMILY 5 DOMAIN-CONTAINING PROTEIN"/>
    <property type="match status" value="1"/>
</dbReference>